<dbReference type="EnsemblMetazoa" id="OVOC5970.1">
    <property type="protein sequence ID" value="OVOC5970.1"/>
    <property type="gene ID" value="WBGene00242779"/>
</dbReference>
<protein>
    <submittedName>
        <fullName evidence="1">Uncharacterized protein</fullName>
    </submittedName>
</protein>
<dbReference type="Proteomes" id="UP000024404">
    <property type="component" value="Unassembled WGS sequence"/>
</dbReference>
<evidence type="ECO:0000313" key="2">
    <source>
        <dbReference type="Proteomes" id="UP000024404"/>
    </source>
</evidence>
<reference evidence="1" key="2">
    <citation type="submission" date="2022-06" db="UniProtKB">
        <authorList>
            <consortium name="EnsemblMetazoa"/>
        </authorList>
    </citation>
    <scope>IDENTIFICATION</scope>
</reference>
<proteinExistence type="predicted"/>
<sequence>MPYLHVKHKFTKYFHRKKVKKGKERIPFLFKERAETIFLFKKTDIKYGKMLGKLYDAFVHVYSHENNGKSTPFLRCSPVNTSTKCTITSSYLFKNLQKKKKKKEIKRLFFSFFFSIT</sequence>
<organism evidence="1 2">
    <name type="scientific">Onchocerca volvulus</name>
    <dbReference type="NCBI Taxonomy" id="6282"/>
    <lineage>
        <taxon>Eukaryota</taxon>
        <taxon>Metazoa</taxon>
        <taxon>Ecdysozoa</taxon>
        <taxon>Nematoda</taxon>
        <taxon>Chromadorea</taxon>
        <taxon>Rhabditida</taxon>
        <taxon>Spirurina</taxon>
        <taxon>Spiruromorpha</taxon>
        <taxon>Filarioidea</taxon>
        <taxon>Onchocercidae</taxon>
        <taxon>Onchocerca</taxon>
    </lineage>
</organism>
<evidence type="ECO:0000313" key="1">
    <source>
        <dbReference type="EnsemblMetazoa" id="OVOC5970.1"/>
    </source>
</evidence>
<reference evidence="2" key="1">
    <citation type="submission" date="2013-10" db="EMBL/GenBank/DDBJ databases">
        <title>Genome sequencing of Onchocerca volvulus.</title>
        <authorList>
            <person name="Cotton J."/>
            <person name="Tsai J."/>
            <person name="Stanley E."/>
            <person name="Tracey A."/>
            <person name="Holroyd N."/>
            <person name="Lustigman S."/>
            <person name="Berriman M."/>
        </authorList>
    </citation>
    <scope>NUCLEOTIDE SEQUENCE</scope>
</reference>
<dbReference type="EMBL" id="CMVM020000164">
    <property type="status" value="NOT_ANNOTATED_CDS"/>
    <property type="molecule type" value="Genomic_DNA"/>
</dbReference>
<name>A0A8R1XZH2_ONCVO</name>
<keyword evidence="2" id="KW-1185">Reference proteome</keyword>
<dbReference type="AlphaFoldDB" id="A0A8R1XZH2"/>
<accession>A0A8R1XZH2</accession>